<dbReference type="EMBL" id="JAVHNQ010000007">
    <property type="protein sequence ID" value="KAK6341566.1"/>
    <property type="molecule type" value="Genomic_DNA"/>
</dbReference>
<comment type="caution">
    <text evidence="3">The sequence shown here is derived from an EMBL/GenBank/DDBJ whole genome shotgun (WGS) entry which is preliminary data.</text>
</comment>
<name>A0AAV9UHC5_9PEZI</name>
<feature type="compositionally biased region" description="Acidic residues" evidence="2">
    <location>
        <begin position="125"/>
        <end position="139"/>
    </location>
</feature>
<feature type="coiled-coil region" evidence="1">
    <location>
        <begin position="269"/>
        <end position="296"/>
    </location>
</feature>
<protein>
    <submittedName>
        <fullName evidence="3">Uncharacterized protein</fullName>
    </submittedName>
</protein>
<dbReference type="AlphaFoldDB" id="A0AAV9UHC5"/>
<feature type="compositionally biased region" description="Low complexity" evidence="2">
    <location>
        <begin position="100"/>
        <end position="109"/>
    </location>
</feature>
<accession>A0AAV9UHC5</accession>
<feature type="compositionally biased region" description="Polar residues" evidence="2">
    <location>
        <begin position="16"/>
        <end position="49"/>
    </location>
</feature>
<keyword evidence="4" id="KW-1185">Reference proteome</keyword>
<evidence type="ECO:0000256" key="2">
    <source>
        <dbReference type="SAM" id="MobiDB-lite"/>
    </source>
</evidence>
<evidence type="ECO:0000256" key="1">
    <source>
        <dbReference type="SAM" id="Coils"/>
    </source>
</evidence>
<proteinExistence type="predicted"/>
<organism evidence="3 4">
    <name type="scientific">Orbilia brochopaga</name>
    <dbReference type="NCBI Taxonomy" id="3140254"/>
    <lineage>
        <taxon>Eukaryota</taxon>
        <taxon>Fungi</taxon>
        <taxon>Dikarya</taxon>
        <taxon>Ascomycota</taxon>
        <taxon>Pezizomycotina</taxon>
        <taxon>Orbiliomycetes</taxon>
        <taxon>Orbiliales</taxon>
        <taxon>Orbiliaceae</taxon>
        <taxon>Orbilia</taxon>
    </lineage>
</organism>
<sequence>MSAGSRLVKFLVPGPENQTECKTNVSKLSGRTEEPASTTGQFSTGSVSRNMEKKGTADASESAFNLDDGQSQRLHAAEVDKVPSNTSDKKSSRSREHRSSSSPWQTTSKSKNKHTSLKIQFDGCPSEDGDDDTNSEDGEVAPTKDCVQSSLPVSSDLGHRLRSTAPLASEESMPGEKNIPKESGIETMTRGKAGTFSRNIGQSSEAAPIGHGLHCSQEVHYEIERAYWTLRQDNRKLQEMLSAVESREHTANEYIARLRHDVRIYKKHAEEADVKRMEAEDKCNAANAEIKRLQTKEYESTRKGPILLDEDAEQRIEEFFGQRLRAWSRMSFRGLENHKIIDLLKYYEGEGAFNTPLCKEAFLAPMSLAFQKLGPATFFESLISSTLIKSIFKTHFFLAGSQSKTFLTQFRRSAKRVNPESAYAWTAKTVELLENLVQETRQLGQPDDTMVHATVYREFTTLLVGYMRIFMDQYPKLSEDKKATNDMKLEGIIQDCISLALDWHKRNMNMKVIDQEYLMISNDNPHLDLSRYKEFCRIHKSKSDMDEADGNGKVRVLAVVTPGFARFTDFEGRRLPKPIIWSKAVLAIAPDEDIAMEDTVMMV</sequence>
<evidence type="ECO:0000313" key="4">
    <source>
        <dbReference type="Proteomes" id="UP001375240"/>
    </source>
</evidence>
<feature type="region of interest" description="Disordered" evidence="2">
    <location>
        <begin position="1"/>
        <end position="159"/>
    </location>
</feature>
<dbReference type="Proteomes" id="UP001375240">
    <property type="component" value="Unassembled WGS sequence"/>
</dbReference>
<evidence type="ECO:0000313" key="3">
    <source>
        <dbReference type="EMBL" id="KAK6341566.1"/>
    </source>
</evidence>
<feature type="compositionally biased region" description="Basic and acidic residues" evidence="2">
    <location>
        <begin position="75"/>
        <end position="99"/>
    </location>
</feature>
<reference evidence="3 4" key="1">
    <citation type="submission" date="2019-10" db="EMBL/GenBank/DDBJ databases">
        <authorList>
            <person name="Palmer J.M."/>
        </authorList>
    </citation>
    <scope>NUCLEOTIDE SEQUENCE [LARGE SCALE GENOMIC DNA]</scope>
    <source>
        <strain evidence="3 4">TWF696</strain>
    </source>
</reference>
<keyword evidence="1" id="KW-0175">Coiled coil</keyword>
<gene>
    <name evidence="3" type="ORF">TWF696_008638</name>
</gene>